<dbReference type="PANTHER" id="PTHR30081:SF8">
    <property type="entry name" value="PROTEIN TRANSLOCASE SUBUNIT SECF"/>
    <property type="match status" value="1"/>
</dbReference>
<comment type="function">
    <text evidence="9">Part of the Sec protein translocase complex. Interacts with the SecYEG preprotein conducting channel. SecDF uses the proton motive force (PMF) to complete protein translocation after the ATP-dependent function of SecA.</text>
</comment>
<dbReference type="SUPFAM" id="SSF82866">
    <property type="entry name" value="Multidrug efflux transporter AcrB transmembrane domain"/>
    <property type="match status" value="1"/>
</dbReference>
<evidence type="ECO:0000256" key="3">
    <source>
        <dbReference type="ARBA" id="ARBA00022475"/>
    </source>
</evidence>
<sequence length="407" mass="43887">MTDSQTDSQTQSPSTQSAKPTAKRSWFNSLYTGDGGIDFIAKTKLWYWITGILLVISILFIAIRGFSLSIDFQGGTKMSMPAADYSTEQVEETFTDATGITPEIVQIVGSGDARTLEIHSERLSDEDIEKARLAIYEEYQPLNSEGQPSPDAIGNSTVSESWGSTITKRMVMALVAFLVIAAIYIAFRLEREMAIAAMAALIVDGIVIAGIYAVIGLEVSPATVIGLLTVLTFSIYDTVVVFDKVRENTEGFEGSRRRTYAEQANLAVNQTFMRSISTTIISALPIIALMVVAVWMMGVGTLKDLALIQLIGVVEGTFSSVFLATPLLVSLKNRLSKTKAHTSEVIASREGKNTLIDATPHTNADASAAGTENDTAGVAPETPAKRTVSKPTVDDHRSSGTWRPGRS</sequence>
<evidence type="ECO:0000256" key="8">
    <source>
        <dbReference type="ARBA" id="ARBA00023136"/>
    </source>
</evidence>
<dbReference type="RefSeq" id="WP_096456184.1">
    <property type="nucleotide sequence ID" value="NZ_AP017369.1"/>
</dbReference>
<feature type="transmembrane region" description="Helical" evidence="9">
    <location>
        <begin position="45"/>
        <end position="63"/>
    </location>
</feature>
<evidence type="ECO:0000313" key="13">
    <source>
        <dbReference type="Proteomes" id="UP000218244"/>
    </source>
</evidence>
<keyword evidence="5 9" id="KW-0653">Protein transport</keyword>
<feature type="transmembrane region" description="Helical" evidence="9">
    <location>
        <begin position="280"/>
        <end position="300"/>
    </location>
</feature>
<feature type="transmembrane region" description="Helical" evidence="9">
    <location>
        <begin position="194"/>
        <end position="215"/>
    </location>
</feature>
<dbReference type="InterPro" id="IPR005665">
    <property type="entry name" value="SecF_bac"/>
</dbReference>
<feature type="transmembrane region" description="Helical" evidence="9">
    <location>
        <begin position="306"/>
        <end position="329"/>
    </location>
</feature>
<comment type="subcellular location">
    <subcellularLocation>
        <location evidence="1 9">Cell membrane</location>
        <topology evidence="1 9">Multi-pass membrane protein</topology>
    </subcellularLocation>
</comment>
<dbReference type="GO" id="GO:0043952">
    <property type="term" value="P:protein transport by the Sec complex"/>
    <property type="evidence" value="ECO:0007669"/>
    <property type="project" value="UniProtKB-UniRule"/>
</dbReference>
<dbReference type="Gene3D" id="1.20.1640.10">
    <property type="entry name" value="Multidrug efflux transporter AcrB transmembrane domain"/>
    <property type="match status" value="1"/>
</dbReference>
<dbReference type="InterPro" id="IPR022646">
    <property type="entry name" value="SecD/SecF_CS"/>
</dbReference>
<keyword evidence="7 9" id="KW-0811">Translocation</keyword>
<dbReference type="PANTHER" id="PTHR30081">
    <property type="entry name" value="PROTEIN-EXPORT MEMBRANE PROTEIN SEC"/>
    <property type="match status" value="1"/>
</dbReference>
<keyword evidence="3 9" id="KW-1003">Cell membrane</keyword>
<evidence type="ECO:0000256" key="6">
    <source>
        <dbReference type="ARBA" id="ARBA00022989"/>
    </source>
</evidence>
<gene>
    <name evidence="9 12" type="primary">secF</name>
    <name evidence="12" type="ORF">N24_1743</name>
</gene>
<feature type="region of interest" description="Disordered" evidence="10">
    <location>
        <begin position="351"/>
        <end position="407"/>
    </location>
</feature>
<dbReference type="GO" id="GO:0005886">
    <property type="term" value="C:plasma membrane"/>
    <property type="evidence" value="ECO:0007669"/>
    <property type="project" value="UniProtKB-SubCell"/>
</dbReference>
<feature type="compositionally biased region" description="Low complexity" evidence="10">
    <location>
        <begin position="1"/>
        <end position="17"/>
    </location>
</feature>
<dbReference type="GO" id="GO:0015450">
    <property type="term" value="F:protein-transporting ATPase activity"/>
    <property type="evidence" value="ECO:0007669"/>
    <property type="project" value="InterPro"/>
</dbReference>
<evidence type="ECO:0000256" key="4">
    <source>
        <dbReference type="ARBA" id="ARBA00022692"/>
    </source>
</evidence>
<evidence type="ECO:0000256" key="5">
    <source>
        <dbReference type="ARBA" id="ARBA00022927"/>
    </source>
</evidence>
<organism evidence="12 13">
    <name type="scientific">Corynebacterium suranareeae</name>
    <dbReference type="NCBI Taxonomy" id="2506452"/>
    <lineage>
        <taxon>Bacteria</taxon>
        <taxon>Bacillati</taxon>
        <taxon>Actinomycetota</taxon>
        <taxon>Actinomycetes</taxon>
        <taxon>Mycobacteriales</taxon>
        <taxon>Corynebacteriaceae</taxon>
        <taxon>Corynebacterium</taxon>
    </lineage>
</organism>
<dbReference type="InterPro" id="IPR022645">
    <property type="entry name" value="SecD/SecF_bac"/>
</dbReference>
<comment type="similarity">
    <text evidence="9">Belongs to the SecD/SecF family. SecF subfamily.</text>
</comment>
<dbReference type="GO" id="GO:0006605">
    <property type="term" value="P:protein targeting"/>
    <property type="evidence" value="ECO:0007669"/>
    <property type="project" value="UniProtKB-UniRule"/>
</dbReference>
<feature type="transmembrane region" description="Helical" evidence="9">
    <location>
        <begin position="221"/>
        <end position="242"/>
    </location>
</feature>
<dbReference type="HAMAP" id="MF_01464_B">
    <property type="entry name" value="SecF_B"/>
    <property type="match status" value="1"/>
</dbReference>
<feature type="compositionally biased region" description="Polar residues" evidence="10">
    <location>
        <begin position="360"/>
        <end position="374"/>
    </location>
</feature>
<dbReference type="Proteomes" id="UP000218244">
    <property type="component" value="Chromosome"/>
</dbReference>
<name>A0A160PR59_9CORY</name>
<keyword evidence="6 9" id="KW-1133">Transmembrane helix</keyword>
<feature type="domain" description="Protein export membrane protein SecD/SecF C-terminal" evidence="11">
    <location>
        <begin position="149"/>
        <end position="333"/>
    </location>
</feature>
<keyword evidence="13" id="KW-1185">Reference proteome</keyword>
<comment type="subunit">
    <text evidence="9">Forms a complex with SecD. Part of the essential Sec protein translocation apparatus which comprises SecA, SecYEG and auxiliary proteins SecDF. Other proteins may also be involved.</text>
</comment>
<dbReference type="AlphaFoldDB" id="A0A160PR59"/>
<evidence type="ECO:0000256" key="7">
    <source>
        <dbReference type="ARBA" id="ARBA00023010"/>
    </source>
</evidence>
<evidence type="ECO:0000256" key="1">
    <source>
        <dbReference type="ARBA" id="ARBA00004651"/>
    </source>
</evidence>
<accession>A0A160PR59</accession>
<proteinExistence type="inferred from homology"/>
<dbReference type="Pfam" id="PF02355">
    <property type="entry name" value="SecD_SecF_C"/>
    <property type="match status" value="1"/>
</dbReference>
<keyword evidence="2 9" id="KW-0813">Transport</keyword>
<feature type="region of interest" description="Disordered" evidence="10">
    <location>
        <begin position="1"/>
        <end position="21"/>
    </location>
</feature>
<keyword evidence="4 9" id="KW-0812">Transmembrane</keyword>
<evidence type="ECO:0000256" key="9">
    <source>
        <dbReference type="HAMAP-Rule" id="MF_01464"/>
    </source>
</evidence>
<reference evidence="12 13" key="1">
    <citation type="submission" date="2016-02" db="EMBL/GenBank/DDBJ databases">
        <title>Corynebacterium glutamicum N24 whole genome sequencing project.</title>
        <authorList>
            <person name="Matsutani M."/>
            <person name="Nangtapong N."/>
            <person name="Yakushi T."/>
            <person name="Matsushita K."/>
        </authorList>
    </citation>
    <scope>NUCLEOTIDE SEQUENCE [LARGE SCALE GENOMIC DNA]</scope>
    <source>
        <strain evidence="12 13">N24</strain>
    </source>
</reference>
<evidence type="ECO:0000313" key="12">
    <source>
        <dbReference type="EMBL" id="BAU96005.1"/>
    </source>
</evidence>
<dbReference type="EMBL" id="AP017369">
    <property type="protein sequence ID" value="BAU96005.1"/>
    <property type="molecule type" value="Genomic_DNA"/>
</dbReference>
<protein>
    <recommendedName>
        <fullName evidence="9">Protein-export membrane protein SecF</fullName>
    </recommendedName>
</protein>
<dbReference type="InterPro" id="IPR048634">
    <property type="entry name" value="SecD_SecF_C"/>
</dbReference>
<keyword evidence="8 9" id="KW-0472">Membrane</keyword>
<evidence type="ECO:0000256" key="10">
    <source>
        <dbReference type="SAM" id="MobiDB-lite"/>
    </source>
</evidence>
<dbReference type="KEGG" id="csur:N24_1743"/>
<dbReference type="Pfam" id="PF07549">
    <property type="entry name" value="Sec_GG"/>
    <property type="match status" value="1"/>
</dbReference>
<dbReference type="NCBIfam" id="TIGR00966">
    <property type="entry name" value="transloc_SecF"/>
    <property type="match status" value="1"/>
</dbReference>
<dbReference type="PRINTS" id="PR01755">
    <property type="entry name" value="SECFTRNLCASE"/>
</dbReference>
<feature type="transmembrane region" description="Helical" evidence="9">
    <location>
        <begin position="170"/>
        <end position="187"/>
    </location>
</feature>
<dbReference type="GO" id="GO:0065002">
    <property type="term" value="P:intracellular protein transmembrane transport"/>
    <property type="evidence" value="ECO:0007669"/>
    <property type="project" value="UniProtKB-UniRule"/>
</dbReference>
<evidence type="ECO:0000259" key="11">
    <source>
        <dbReference type="Pfam" id="PF02355"/>
    </source>
</evidence>
<evidence type="ECO:0000256" key="2">
    <source>
        <dbReference type="ARBA" id="ARBA00022448"/>
    </source>
</evidence>
<dbReference type="InterPro" id="IPR022813">
    <property type="entry name" value="SecD/SecF_arch_bac"/>
</dbReference>